<dbReference type="EMBL" id="QAMZ01000052">
    <property type="protein sequence ID" value="PWL52061.1"/>
    <property type="molecule type" value="Genomic_DNA"/>
</dbReference>
<organism evidence="1 2">
    <name type="scientific">Clostridium cadaveris</name>
    <dbReference type="NCBI Taxonomy" id="1529"/>
    <lineage>
        <taxon>Bacteria</taxon>
        <taxon>Bacillati</taxon>
        <taxon>Bacillota</taxon>
        <taxon>Clostridia</taxon>
        <taxon>Eubacteriales</taxon>
        <taxon>Clostridiaceae</taxon>
        <taxon>Clostridium</taxon>
    </lineage>
</organism>
<accession>A0A316M1Q6</accession>
<comment type="caution">
    <text evidence="1">The sequence shown here is derived from an EMBL/GenBank/DDBJ whole genome shotgun (WGS) entry which is preliminary data.</text>
</comment>
<dbReference type="InterPro" id="IPR013324">
    <property type="entry name" value="RNA_pol_sigma_r3/r4-like"/>
</dbReference>
<reference evidence="1 2" key="1">
    <citation type="submission" date="2018-03" db="EMBL/GenBank/DDBJ databases">
        <title>The uncultured portion of the human microbiome is neutrally assembled.</title>
        <authorList>
            <person name="Jeraldo P."/>
            <person name="Boardman L."/>
            <person name="White B.A."/>
            <person name="Nelson H."/>
            <person name="Goldenfeld N."/>
            <person name="Chia N."/>
        </authorList>
    </citation>
    <scope>NUCLEOTIDE SEQUENCE [LARGE SCALE GENOMIC DNA]</scope>
    <source>
        <strain evidence="1">CIM:MAG 903</strain>
    </source>
</reference>
<sequence>MKALNKKIQKSLYEYKSLDIKNKSIKIDIENLENNIILKALNEKEKLLFNVPLVNEDEYIQNEITRLRLKLKFNQGLKDKIENALKVLSSRELLLIQLRYFEKSNLSWSQISSKLGLKETYCMKLNNKIINKLSDFIL</sequence>
<evidence type="ECO:0000313" key="2">
    <source>
        <dbReference type="Proteomes" id="UP000246114"/>
    </source>
</evidence>
<dbReference type="AlphaFoldDB" id="A0A316M1Q6"/>
<dbReference type="Proteomes" id="UP000246114">
    <property type="component" value="Unassembled WGS sequence"/>
</dbReference>
<proteinExistence type="predicted"/>
<dbReference type="SUPFAM" id="SSF88659">
    <property type="entry name" value="Sigma3 and sigma4 domains of RNA polymerase sigma factors"/>
    <property type="match status" value="1"/>
</dbReference>
<dbReference type="Gene3D" id="1.20.140.160">
    <property type="match status" value="1"/>
</dbReference>
<protein>
    <submittedName>
        <fullName evidence="1">Uncharacterized protein</fullName>
    </submittedName>
</protein>
<gene>
    <name evidence="1" type="ORF">DBY38_12125</name>
</gene>
<evidence type="ECO:0000313" key="1">
    <source>
        <dbReference type="EMBL" id="PWL52061.1"/>
    </source>
</evidence>
<dbReference type="RefSeq" id="WP_412347710.1">
    <property type="nucleotide sequence ID" value="NZ_JBKWKS010000011.1"/>
</dbReference>
<name>A0A316M1Q6_9CLOT</name>